<keyword evidence="6" id="KW-1185">Reference proteome</keyword>
<keyword evidence="1" id="KW-0805">Transcription regulation</keyword>
<dbReference type="CDD" id="cd06267">
    <property type="entry name" value="PBP1_LacI_sugar_binding-like"/>
    <property type="match status" value="1"/>
</dbReference>
<dbReference type="Pfam" id="PF00532">
    <property type="entry name" value="Peripla_BP_1"/>
    <property type="match status" value="1"/>
</dbReference>
<dbReference type="InterPro" id="IPR010982">
    <property type="entry name" value="Lambda_DNA-bd_dom_sf"/>
</dbReference>
<dbReference type="SMART" id="SM00354">
    <property type="entry name" value="HTH_LACI"/>
    <property type="match status" value="1"/>
</dbReference>
<accession>A0A1H1UQZ7</accession>
<dbReference type="EMBL" id="LT629739">
    <property type="protein sequence ID" value="SDS74887.1"/>
    <property type="molecule type" value="Genomic_DNA"/>
</dbReference>
<evidence type="ECO:0000313" key="5">
    <source>
        <dbReference type="EMBL" id="SDS74887.1"/>
    </source>
</evidence>
<dbReference type="Gene3D" id="3.40.50.2300">
    <property type="match status" value="2"/>
</dbReference>
<dbReference type="PANTHER" id="PTHR30146:SF109">
    <property type="entry name" value="HTH-TYPE TRANSCRIPTIONAL REGULATOR GALS"/>
    <property type="match status" value="1"/>
</dbReference>
<feature type="domain" description="HTH lacI-type" evidence="4">
    <location>
        <begin position="4"/>
        <end position="57"/>
    </location>
</feature>
<proteinExistence type="predicted"/>
<dbReference type="CDD" id="cd01392">
    <property type="entry name" value="HTH_LacI"/>
    <property type="match status" value="1"/>
</dbReference>
<dbReference type="GO" id="GO:0003700">
    <property type="term" value="F:DNA-binding transcription factor activity"/>
    <property type="evidence" value="ECO:0007669"/>
    <property type="project" value="TreeGrafter"/>
</dbReference>
<dbReference type="AlphaFoldDB" id="A0A1H1UQZ7"/>
<dbReference type="STRING" id="629680.SAMN04489751_2760"/>
<dbReference type="GO" id="GO:0000976">
    <property type="term" value="F:transcription cis-regulatory region binding"/>
    <property type="evidence" value="ECO:0007669"/>
    <property type="project" value="TreeGrafter"/>
</dbReference>
<sequence>MPRATINDVATAANVSTATVSRVLNGHKVTSSTSDRVWAAVGTLDYTPNALTRGVFAGRSNTIGVIIRDLNSPFYLELMRGIDKVATHDRSLVMFANTFNQIEREAAHVQTMDEQRVRGLILTTGPSTDDRTKHFAERGTPCVIVARKAPDLVPNLHSIALDNHEAGRLIATHLIECGKKSIGVLHGGSRTSQSERIDGLRETLAEYDLTLHDDVVHVAESGNDVSVALDEIFTNARAVGRPIDTIVCLTGLLTTRTYEVLNERGCHIPEDIALIAMDDFPWAKTLGITVVAQPSFDMGVEAATLITNGNDHPQHIVKNPRLVVRQSCGESEEPTE</sequence>
<dbReference type="Proteomes" id="UP000199700">
    <property type="component" value="Chromosome"/>
</dbReference>
<dbReference type="PROSITE" id="PS00356">
    <property type="entry name" value="HTH_LACI_1"/>
    <property type="match status" value="1"/>
</dbReference>
<evidence type="ECO:0000256" key="2">
    <source>
        <dbReference type="ARBA" id="ARBA00023125"/>
    </source>
</evidence>
<keyword evidence="3" id="KW-0804">Transcription</keyword>
<dbReference type="OrthoDB" id="252678at2"/>
<evidence type="ECO:0000259" key="4">
    <source>
        <dbReference type="PROSITE" id="PS50932"/>
    </source>
</evidence>
<dbReference type="SUPFAM" id="SSF47413">
    <property type="entry name" value="lambda repressor-like DNA-binding domains"/>
    <property type="match status" value="1"/>
</dbReference>
<dbReference type="InterPro" id="IPR000843">
    <property type="entry name" value="HTH_LacI"/>
</dbReference>
<dbReference type="Gene3D" id="1.10.260.40">
    <property type="entry name" value="lambda repressor-like DNA-binding domains"/>
    <property type="match status" value="1"/>
</dbReference>
<name>A0A1H1UQZ7_BRESA</name>
<dbReference type="InterPro" id="IPR028082">
    <property type="entry name" value="Peripla_BP_I"/>
</dbReference>
<reference evidence="5" key="1">
    <citation type="submission" date="2016-10" db="EMBL/GenBank/DDBJ databases">
        <authorList>
            <person name="Varghese N."/>
            <person name="Submissions S."/>
        </authorList>
    </citation>
    <scope>NUCLEOTIDE SEQUENCE [LARGE SCALE GENOMIC DNA]</scope>
    <source>
        <strain evidence="5">DSM 22082</strain>
    </source>
</reference>
<protein>
    <submittedName>
        <fullName evidence="5">Transcriptional regulator, LacI family</fullName>
    </submittedName>
</protein>
<dbReference type="Pfam" id="PF00356">
    <property type="entry name" value="LacI"/>
    <property type="match status" value="1"/>
</dbReference>
<evidence type="ECO:0000256" key="3">
    <source>
        <dbReference type="ARBA" id="ARBA00023163"/>
    </source>
</evidence>
<dbReference type="PRINTS" id="PR00036">
    <property type="entry name" value="HTHLACI"/>
</dbReference>
<dbReference type="RefSeq" id="WP_092106386.1">
    <property type="nucleotide sequence ID" value="NZ_LT629739.1"/>
</dbReference>
<gene>
    <name evidence="5" type="ORF">SAMN04489751_2760</name>
</gene>
<dbReference type="PANTHER" id="PTHR30146">
    <property type="entry name" value="LACI-RELATED TRANSCRIPTIONAL REPRESSOR"/>
    <property type="match status" value="1"/>
</dbReference>
<keyword evidence="2" id="KW-0238">DNA-binding</keyword>
<dbReference type="PROSITE" id="PS50932">
    <property type="entry name" value="HTH_LACI_2"/>
    <property type="match status" value="1"/>
</dbReference>
<dbReference type="SUPFAM" id="SSF53822">
    <property type="entry name" value="Periplasmic binding protein-like I"/>
    <property type="match status" value="1"/>
</dbReference>
<organism evidence="5 6">
    <name type="scientific">Brevibacterium sandarakinum</name>
    <dbReference type="NCBI Taxonomy" id="629680"/>
    <lineage>
        <taxon>Bacteria</taxon>
        <taxon>Bacillati</taxon>
        <taxon>Actinomycetota</taxon>
        <taxon>Actinomycetes</taxon>
        <taxon>Micrococcales</taxon>
        <taxon>Brevibacteriaceae</taxon>
        <taxon>Brevibacterium</taxon>
    </lineage>
</organism>
<dbReference type="InterPro" id="IPR001761">
    <property type="entry name" value="Peripla_BP/Lac1_sug-bd_dom"/>
</dbReference>
<evidence type="ECO:0000313" key="6">
    <source>
        <dbReference type="Proteomes" id="UP000199700"/>
    </source>
</evidence>
<evidence type="ECO:0000256" key="1">
    <source>
        <dbReference type="ARBA" id="ARBA00023015"/>
    </source>
</evidence>